<dbReference type="InterPro" id="IPR008816">
    <property type="entry name" value="Gly_zipper_2TM_dom"/>
</dbReference>
<dbReference type="EMBL" id="VYGV01000015">
    <property type="protein sequence ID" value="NWF46738.1"/>
    <property type="molecule type" value="Genomic_DNA"/>
</dbReference>
<evidence type="ECO:0000313" key="5">
    <source>
        <dbReference type="Proteomes" id="UP000545507"/>
    </source>
</evidence>
<dbReference type="InterPro" id="IPR051407">
    <property type="entry name" value="Bact_OM_lipoprot/Surf_antigen"/>
</dbReference>
<comment type="subcellular location">
    <subcellularLocation>
        <location evidence="1">Membrane</location>
    </subcellularLocation>
</comment>
<accession>A0A7Y8KZ32</accession>
<keyword evidence="2" id="KW-0472">Membrane</keyword>
<evidence type="ECO:0000259" key="3">
    <source>
        <dbReference type="Pfam" id="PF05433"/>
    </source>
</evidence>
<comment type="caution">
    <text evidence="4">The sequence shown here is derived from an EMBL/GenBank/DDBJ whole genome shotgun (WGS) entry which is preliminary data.</text>
</comment>
<name>A0A7Y8KZ32_9BURK</name>
<gene>
    <name evidence="4" type="ORF">F3K02_15980</name>
</gene>
<evidence type="ECO:0000256" key="1">
    <source>
        <dbReference type="ARBA" id="ARBA00004370"/>
    </source>
</evidence>
<reference evidence="4 5" key="1">
    <citation type="submission" date="2019-09" db="EMBL/GenBank/DDBJ databases">
        <title>Hydrogenophaga aromatica sp. nov., isolated from a para-xylene-degrading enrichment culture.</title>
        <authorList>
            <person name="Tancsics A."/>
            <person name="Banerjee S."/>
        </authorList>
    </citation>
    <scope>NUCLEOTIDE SEQUENCE [LARGE SCALE GENOMIC DNA]</scope>
    <source>
        <strain evidence="4 5">D2P1</strain>
    </source>
</reference>
<dbReference type="GO" id="GO:0019867">
    <property type="term" value="C:outer membrane"/>
    <property type="evidence" value="ECO:0007669"/>
    <property type="project" value="InterPro"/>
</dbReference>
<dbReference type="Pfam" id="PF05433">
    <property type="entry name" value="Rick_17kDa_Anti"/>
    <property type="match status" value="1"/>
</dbReference>
<dbReference type="PANTHER" id="PTHR35603">
    <property type="match status" value="1"/>
</dbReference>
<evidence type="ECO:0000313" key="4">
    <source>
        <dbReference type="EMBL" id="NWF46738.1"/>
    </source>
</evidence>
<dbReference type="Proteomes" id="UP000545507">
    <property type="component" value="Unassembled WGS sequence"/>
</dbReference>
<dbReference type="NCBIfam" id="NF008437">
    <property type="entry name" value="PRK11280.1"/>
    <property type="match status" value="1"/>
</dbReference>
<keyword evidence="5" id="KW-1185">Reference proteome</keyword>
<dbReference type="PANTHER" id="PTHR35603:SF2">
    <property type="entry name" value="OUTER MEMBRANE LIPOPROTEIN"/>
    <property type="match status" value="1"/>
</dbReference>
<dbReference type="AlphaFoldDB" id="A0A7Y8KZ32"/>
<proteinExistence type="predicted"/>
<sequence>MDKSMMKGIAVGGIAMVVLGASGFTGYQALTQPTFADVVAAKEVMETVVTPRERCENVQVRRQAPVKDQHRVAGSLIGGVAGGLLGSNIGGGNGKKLATVAGAVAGGYAGNQVQKNLQENDVVTTTERRCRTVKLKSQRLVGYDVTYRLEGQEGKVRTSFQPGATLPVKDGQVVITPPTGMRS</sequence>
<feature type="domain" description="Glycine zipper 2TM" evidence="3">
    <location>
        <begin position="74"/>
        <end position="114"/>
    </location>
</feature>
<protein>
    <submittedName>
        <fullName evidence="4">Glycine zipper 2TM domain-containing protein</fullName>
    </submittedName>
</protein>
<dbReference type="RefSeq" id="WP_177136640.1">
    <property type="nucleotide sequence ID" value="NZ_VYGV01000015.1"/>
</dbReference>
<evidence type="ECO:0000256" key="2">
    <source>
        <dbReference type="ARBA" id="ARBA00023136"/>
    </source>
</evidence>
<organism evidence="4 5">
    <name type="scientific">Hydrogenophaga aromaticivorans</name>
    <dbReference type="NCBI Taxonomy" id="2610898"/>
    <lineage>
        <taxon>Bacteria</taxon>
        <taxon>Pseudomonadati</taxon>
        <taxon>Pseudomonadota</taxon>
        <taxon>Betaproteobacteria</taxon>
        <taxon>Burkholderiales</taxon>
        <taxon>Comamonadaceae</taxon>
        <taxon>Hydrogenophaga</taxon>
    </lineage>
</organism>